<keyword evidence="6 9" id="KW-1133">Transmembrane helix</keyword>
<dbReference type="EMBL" id="SPMZ01000029">
    <property type="protein sequence ID" value="NMQ19641.1"/>
    <property type="molecule type" value="Genomic_DNA"/>
</dbReference>
<dbReference type="InterPro" id="IPR003010">
    <property type="entry name" value="C-N_Hydrolase"/>
</dbReference>
<proteinExistence type="inferred from homology"/>
<evidence type="ECO:0000256" key="5">
    <source>
        <dbReference type="ARBA" id="ARBA00022692"/>
    </source>
</evidence>
<dbReference type="Proteomes" id="UP000760480">
    <property type="component" value="Unassembled WGS sequence"/>
</dbReference>
<evidence type="ECO:0000313" key="12">
    <source>
        <dbReference type="Proteomes" id="UP000760480"/>
    </source>
</evidence>
<dbReference type="PROSITE" id="PS50263">
    <property type="entry name" value="CN_HYDROLASE"/>
    <property type="match status" value="1"/>
</dbReference>
<dbReference type="Pfam" id="PF00795">
    <property type="entry name" value="CN_hydrolase"/>
    <property type="match status" value="1"/>
</dbReference>
<feature type="transmembrane region" description="Helical" evidence="9">
    <location>
        <begin position="88"/>
        <end position="112"/>
    </location>
</feature>
<dbReference type="SUPFAM" id="SSF56317">
    <property type="entry name" value="Carbon-nitrogen hydrolase"/>
    <property type="match status" value="1"/>
</dbReference>
<feature type="transmembrane region" description="Helical" evidence="9">
    <location>
        <begin position="124"/>
        <end position="143"/>
    </location>
</feature>
<evidence type="ECO:0000256" key="6">
    <source>
        <dbReference type="ARBA" id="ARBA00022989"/>
    </source>
</evidence>
<comment type="subcellular location">
    <subcellularLocation>
        <location evidence="1 9">Cell membrane</location>
        <topology evidence="1 9">Multi-pass membrane protein</topology>
    </subcellularLocation>
</comment>
<feature type="transmembrane region" description="Helical" evidence="9">
    <location>
        <begin position="196"/>
        <end position="217"/>
    </location>
</feature>
<evidence type="ECO:0000256" key="2">
    <source>
        <dbReference type="ARBA" id="ARBA00010065"/>
    </source>
</evidence>
<keyword evidence="5 9" id="KW-0812">Transmembrane</keyword>
<dbReference type="EC" id="2.3.1.269" evidence="9"/>
<feature type="transmembrane region" description="Helical" evidence="9">
    <location>
        <begin position="20"/>
        <end position="44"/>
    </location>
</feature>
<gene>
    <name evidence="9 11" type="primary">lnt</name>
    <name evidence="11" type="ORF">E4P82_10790</name>
</gene>
<organism evidence="11 12">
    <name type="scientific">Candidatus Competibacter phosphatis</name>
    <dbReference type="NCBI Taxonomy" id="221280"/>
    <lineage>
        <taxon>Bacteria</taxon>
        <taxon>Pseudomonadati</taxon>
        <taxon>Pseudomonadota</taxon>
        <taxon>Gammaproteobacteria</taxon>
        <taxon>Candidatus Competibacteraceae</taxon>
        <taxon>Candidatus Competibacter</taxon>
    </lineage>
</organism>
<feature type="transmembrane region" description="Helical" evidence="9">
    <location>
        <begin position="163"/>
        <end position="187"/>
    </location>
</feature>
<dbReference type="NCBIfam" id="TIGR00546">
    <property type="entry name" value="lnt"/>
    <property type="match status" value="1"/>
</dbReference>
<sequence length="505" mass="55750">MMPDLSQCRPLATDLLAFTAGALLPLAFAPFGIWPLAILLPVILSWSWDHTSPRRAAARGGLFGLGAFGFGIYWIFISLHDYGNAPAAFAALATFAVVAVLALYPTVLGYLIGRWGPPPGPVRWLLVLPALWTLLDWVRSWLFTGFPWLAVGYSQIDSPLGDLAPYLGVFGVGWAVLVSAGLLRALLNSGRGQERLLWLGMLAALWLGAWSLGRISWVEPAGPPLRVALVQGNIAQDRKWQPAVLEETLRRYVQLSLSEHGRADVIVWPETAIPIFQDEVHAFLTALAESARRANVDYVTGIPTGSWETNVFHNSVIGIGRSPGIYQKRRLLPFGEYLPLRSFFLFFRDWVNIPMADFTPGEHDQPLLRAGGQPVGISICFEAVFGDEIRLALPEATWLINVSNDAWFKDSTAPHQHLQIVRMRALEMGRYLARATNTGLSAILDDRGRIMNRGAQFEAEVIRGEVRPLRGLTPYARFGDLPVVLTMLCLLGTGLFLGRRGTIQP</sequence>
<comment type="function">
    <text evidence="9">Catalyzes the phospholipid dependent N-acylation of the N-terminal cysteine of apolipoprotein, the last step in lipoprotein maturation.</text>
</comment>
<dbReference type="InterPro" id="IPR004563">
    <property type="entry name" value="Apolipo_AcylTrfase"/>
</dbReference>
<evidence type="ECO:0000313" key="11">
    <source>
        <dbReference type="EMBL" id="NMQ19641.1"/>
    </source>
</evidence>
<evidence type="ECO:0000256" key="8">
    <source>
        <dbReference type="ARBA" id="ARBA00023315"/>
    </source>
</evidence>
<evidence type="ECO:0000256" key="3">
    <source>
        <dbReference type="ARBA" id="ARBA00022475"/>
    </source>
</evidence>
<name>A0ABX1TNW7_9GAMM</name>
<accession>A0ABX1TNW7</accession>
<dbReference type="CDD" id="cd07571">
    <property type="entry name" value="ALP_N-acyl_transferase"/>
    <property type="match status" value="1"/>
</dbReference>
<keyword evidence="7 9" id="KW-0472">Membrane</keyword>
<dbReference type="Pfam" id="PF20154">
    <property type="entry name" value="LNT_N"/>
    <property type="match status" value="1"/>
</dbReference>
<keyword evidence="12" id="KW-1185">Reference proteome</keyword>
<comment type="pathway">
    <text evidence="9">Protein modification; lipoprotein biosynthesis (N-acyl transfer).</text>
</comment>
<evidence type="ECO:0000256" key="7">
    <source>
        <dbReference type="ARBA" id="ARBA00023136"/>
    </source>
</evidence>
<reference evidence="11 12" key="1">
    <citation type="submission" date="2019-03" db="EMBL/GenBank/DDBJ databases">
        <title>Metabolic reconstructions from genomes of highly enriched 'Candidatus Accumulibacter' and 'Candidatus Competibacter' bioreactor populations.</title>
        <authorList>
            <person name="Annavajhala M.K."/>
            <person name="Welles L."/>
            <person name="Abbas B."/>
            <person name="Sorokin D."/>
            <person name="Park H."/>
            <person name="Van Loosdrecht M."/>
            <person name="Chandran K."/>
        </authorList>
    </citation>
    <scope>NUCLEOTIDE SEQUENCE [LARGE SCALE GENOMIC DNA]</scope>
    <source>
        <strain evidence="11 12">SBR_G</strain>
    </source>
</reference>
<dbReference type="InterPro" id="IPR045378">
    <property type="entry name" value="LNT_N"/>
</dbReference>
<dbReference type="PANTHER" id="PTHR38686">
    <property type="entry name" value="APOLIPOPROTEIN N-ACYLTRANSFERASE"/>
    <property type="match status" value="1"/>
</dbReference>
<dbReference type="PANTHER" id="PTHR38686:SF1">
    <property type="entry name" value="APOLIPOPROTEIN N-ACYLTRANSFERASE"/>
    <property type="match status" value="1"/>
</dbReference>
<keyword evidence="4 9" id="KW-0808">Transferase</keyword>
<feature type="transmembrane region" description="Helical" evidence="9">
    <location>
        <begin position="481"/>
        <end position="498"/>
    </location>
</feature>
<keyword evidence="8 9" id="KW-0012">Acyltransferase</keyword>
<evidence type="ECO:0000259" key="10">
    <source>
        <dbReference type="PROSITE" id="PS50263"/>
    </source>
</evidence>
<keyword evidence="3 9" id="KW-1003">Cell membrane</keyword>
<dbReference type="Gene3D" id="3.60.110.10">
    <property type="entry name" value="Carbon-nitrogen hydrolase"/>
    <property type="match status" value="1"/>
</dbReference>
<feature type="domain" description="CN hydrolase" evidence="10">
    <location>
        <begin position="230"/>
        <end position="468"/>
    </location>
</feature>
<feature type="transmembrane region" description="Helical" evidence="9">
    <location>
        <begin position="56"/>
        <end position="76"/>
    </location>
</feature>
<dbReference type="RefSeq" id="WP_169248892.1">
    <property type="nucleotide sequence ID" value="NZ_SPMZ01000029.1"/>
</dbReference>
<evidence type="ECO:0000256" key="4">
    <source>
        <dbReference type="ARBA" id="ARBA00022679"/>
    </source>
</evidence>
<dbReference type="HAMAP" id="MF_01148">
    <property type="entry name" value="Lnt"/>
    <property type="match status" value="1"/>
</dbReference>
<evidence type="ECO:0000256" key="1">
    <source>
        <dbReference type="ARBA" id="ARBA00004651"/>
    </source>
</evidence>
<evidence type="ECO:0000256" key="9">
    <source>
        <dbReference type="HAMAP-Rule" id="MF_01148"/>
    </source>
</evidence>
<dbReference type="InterPro" id="IPR036526">
    <property type="entry name" value="C-N_Hydrolase_sf"/>
</dbReference>
<protein>
    <recommendedName>
        <fullName evidence="9">Apolipoprotein N-acyltransferase</fullName>
        <shortName evidence="9">ALP N-acyltransferase</shortName>
        <ecNumber evidence="9">2.3.1.269</ecNumber>
    </recommendedName>
</protein>
<comment type="similarity">
    <text evidence="2 9">Belongs to the CN hydrolase family. Apolipoprotein N-acyltransferase subfamily.</text>
</comment>
<comment type="caution">
    <text evidence="11">The sequence shown here is derived from an EMBL/GenBank/DDBJ whole genome shotgun (WGS) entry which is preliminary data.</text>
</comment>
<comment type="catalytic activity">
    <reaction evidence="9">
        <text>N-terminal S-1,2-diacyl-sn-glyceryl-L-cysteinyl-[lipoprotein] + a glycerophospholipid = N-acyl-S-1,2-diacyl-sn-glyceryl-L-cysteinyl-[lipoprotein] + a 2-acyl-sn-glycero-3-phospholipid + H(+)</text>
        <dbReference type="Rhea" id="RHEA:48228"/>
        <dbReference type="Rhea" id="RHEA-COMP:14681"/>
        <dbReference type="Rhea" id="RHEA-COMP:14684"/>
        <dbReference type="ChEBI" id="CHEBI:15378"/>
        <dbReference type="ChEBI" id="CHEBI:136912"/>
        <dbReference type="ChEBI" id="CHEBI:140656"/>
        <dbReference type="ChEBI" id="CHEBI:140657"/>
        <dbReference type="ChEBI" id="CHEBI:140660"/>
        <dbReference type="EC" id="2.3.1.269"/>
    </reaction>
</comment>